<evidence type="ECO:0000313" key="3">
    <source>
        <dbReference type="Proteomes" id="UP000808337"/>
    </source>
</evidence>
<keyword evidence="1" id="KW-0472">Membrane</keyword>
<evidence type="ECO:0000256" key="1">
    <source>
        <dbReference type="SAM" id="Phobius"/>
    </source>
</evidence>
<dbReference type="AlphaFoldDB" id="A0A9D7SVS9"/>
<dbReference type="EMBL" id="JADKGY010000008">
    <property type="protein sequence ID" value="MBK9983016.1"/>
    <property type="molecule type" value="Genomic_DNA"/>
</dbReference>
<keyword evidence="1" id="KW-1133">Transmembrane helix</keyword>
<feature type="transmembrane region" description="Helical" evidence="1">
    <location>
        <begin position="49"/>
        <end position="70"/>
    </location>
</feature>
<name>A0A9D7SVS9_9BACT</name>
<proteinExistence type="predicted"/>
<gene>
    <name evidence="2" type="ORF">IPP15_11435</name>
</gene>
<comment type="caution">
    <text evidence="2">The sequence shown here is derived from an EMBL/GenBank/DDBJ whole genome shotgun (WGS) entry which is preliminary data.</text>
</comment>
<dbReference type="Proteomes" id="UP000808337">
    <property type="component" value="Unassembled WGS sequence"/>
</dbReference>
<organism evidence="2 3">
    <name type="scientific">Candidatus Opimibacter skivensis</name>
    <dbReference type="NCBI Taxonomy" id="2982028"/>
    <lineage>
        <taxon>Bacteria</taxon>
        <taxon>Pseudomonadati</taxon>
        <taxon>Bacteroidota</taxon>
        <taxon>Saprospiria</taxon>
        <taxon>Saprospirales</taxon>
        <taxon>Saprospiraceae</taxon>
        <taxon>Candidatus Opimibacter</taxon>
    </lineage>
</organism>
<keyword evidence="1" id="KW-0812">Transmembrane</keyword>
<feature type="transmembrane region" description="Helical" evidence="1">
    <location>
        <begin position="75"/>
        <end position="95"/>
    </location>
</feature>
<evidence type="ECO:0000313" key="2">
    <source>
        <dbReference type="EMBL" id="MBK9983016.1"/>
    </source>
</evidence>
<sequence length="96" mass="11047">MKEFYLRNEKRISRVATIIILIALVRTISEPFRLQYYSSSTLGFGDVKPYLLGGLVISIGLLAMTVFSFYNKYKFITLLAILVIIGMLIIKFEYIL</sequence>
<protein>
    <submittedName>
        <fullName evidence="2">Uncharacterized protein</fullName>
    </submittedName>
</protein>
<feature type="transmembrane region" description="Helical" evidence="1">
    <location>
        <begin position="12"/>
        <end position="29"/>
    </location>
</feature>
<accession>A0A9D7SVS9</accession>
<reference evidence="2 3" key="1">
    <citation type="submission" date="2020-10" db="EMBL/GenBank/DDBJ databases">
        <title>Connecting structure to function with the recovery of over 1000 high-quality activated sludge metagenome-assembled genomes encoding full-length rRNA genes using long-read sequencing.</title>
        <authorList>
            <person name="Singleton C.M."/>
            <person name="Petriglieri F."/>
            <person name="Kristensen J.M."/>
            <person name="Kirkegaard R.H."/>
            <person name="Michaelsen T.Y."/>
            <person name="Andersen M.H."/>
            <person name="Karst S.M."/>
            <person name="Dueholm M.S."/>
            <person name="Nielsen P.H."/>
            <person name="Albertsen M."/>
        </authorList>
    </citation>
    <scope>NUCLEOTIDE SEQUENCE [LARGE SCALE GENOMIC DNA]</scope>
    <source>
        <strain evidence="2">Ribe_18-Q3-R11-54_MAXAC.273</strain>
    </source>
</reference>